<dbReference type="Gene3D" id="3.30.429.10">
    <property type="entry name" value="Macrophage Migration Inhibitory Factor"/>
    <property type="match status" value="1"/>
</dbReference>
<dbReference type="RefSeq" id="WP_286217556.1">
    <property type="nucleotide sequence ID" value="NZ_AP027729.1"/>
</dbReference>
<protein>
    <submittedName>
        <fullName evidence="1">Tautomerase</fullName>
    </submittedName>
</protein>
<sequence>MVQVKVYGSRAVWGERRAQVSDALHAALVRTWGIPEEKRFHRFLLLEDGDLVAPSRSEAYLVVEVVCFAGRSVEAKRALVRAVFDEVAPALGLTPGDVELVVLEAPPESWGIRGTSGDELALTYRVDV</sequence>
<dbReference type="EMBL" id="AP027729">
    <property type="protein sequence ID" value="BDZ43272.1"/>
    <property type="molecule type" value="Genomic_DNA"/>
</dbReference>
<reference evidence="2" key="1">
    <citation type="journal article" date="2019" name="Int. J. Syst. Evol. Microbiol.">
        <title>The Global Catalogue of Microorganisms (GCM) 10K type strain sequencing project: providing services to taxonomists for standard genome sequencing and annotation.</title>
        <authorList>
            <consortium name="The Broad Institute Genomics Platform"/>
            <consortium name="The Broad Institute Genome Sequencing Center for Infectious Disease"/>
            <person name="Wu L."/>
            <person name="Ma J."/>
        </authorList>
    </citation>
    <scope>NUCLEOTIDE SEQUENCE [LARGE SCALE GENOMIC DNA]</scope>
    <source>
        <strain evidence="2">NBRC 108565</strain>
    </source>
</reference>
<accession>A0ABN6XEH4</accession>
<dbReference type="SUPFAM" id="SSF55331">
    <property type="entry name" value="Tautomerase/MIF"/>
    <property type="match status" value="1"/>
</dbReference>
<dbReference type="Pfam" id="PF14552">
    <property type="entry name" value="Tautomerase_2"/>
    <property type="match status" value="1"/>
</dbReference>
<dbReference type="Proteomes" id="UP001321475">
    <property type="component" value="Chromosome"/>
</dbReference>
<name>A0ABN6XEH4_9CELL</name>
<dbReference type="PANTHER" id="PTHR38460">
    <property type="entry name" value="TAUTOMERASE YOLI-RELATED"/>
    <property type="match status" value="1"/>
</dbReference>
<organism evidence="1 2">
    <name type="scientific">Paraoerskovia sediminicola</name>
    <dbReference type="NCBI Taxonomy" id="1138587"/>
    <lineage>
        <taxon>Bacteria</taxon>
        <taxon>Bacillati</taxon>
        <taxon>Actinomycetota</taxon>
        <taxon>Actinomycetes</taxon>
        <taxon>Micrococcales</taxon>
        <taxon>Cellulomonadaceae</taxon>
        <taxon>Paraoerskovia</taxon>
    </lineage>
</organism>
<evidence type="ECO:0000313" key="1">
    <source>
        <dbReference type="EMBL" id="BDZ43272.1"/>
    </source>
</evidence>
<dbReference type="InterPro" id="IPR037479">
    <property type="entry name" value="Tauto_MSAD"/>
</dbReference>
<gene>
    <name evidence="1" type="ORF">GCM10025865_25710</name>
</gene>
<keyword evidence="2" id="KW-1185">Reference proteome</keyword>
<proteinExistence type="predicted"/>
<dbReference type="InterPro" id="IPR014347">
    <property type="entry name" value="Tautomerase/MIF_sf"/>
</dbReference>
<dbReference type="PANTHER" id="PTHR38460:SF1">
    <property type="entry name" value="TAUTOMERASE YOLI-RELATED"/>
    <property type="match status" value="1"/>
</dbReference>
<evidence type="ECO:0000313" key="2">
    <source>
        <dbReference type="Proteomes" id="UP001321475"/>
    </source>
</evidence>